<dbReference type="EMBL" id="PQIB02000003">
    <property type="protein sequence ID" value="RLN29187.1"/>
    <property type="molecule type" value="Genomic_DNA"/>
</dbReference>
<dbReference type="InterPro" id="IPR015300">
    <property type="entry name" value="DNA-bd_pseudobarrel_sf"/>
</dbReference>
<keyword evidence="2" id="KW-0805">Transcription regulation</keyword>
<dbReference type="GO" id="GO:0046982">
    <property type="term" value="F:protein heterodimerization activity"/>
    <property type="evidence" value="ECO:0007669"/>
    <property type="project" value="InterPro"/>
</dbReference>
<name>A0A3L6SXZ4_PANMI</name>
<dbReference type="InterPro" id="IPR009072">
    <property type="entry name" value="Histone-fold"/>
</dbReference>
<keyword evidence="7" id="KW-1185">Reference proteome</keyword>
<dbReference type="Gene3D" id="1.10.20.10">
    <property type="entry name" value="Histone, subunit A"/>
    <property type="match status" value="1"/>
</dbReference>
<comment type="caution">
    <text evidence="6">The sequence shown here is derived from an EMBL/GenBank/DDBJ whole genome shotgun (WGS) entry which is preliminary data.</text>
</comment>
<dbReference type="Gene3D" id="2.40.330.10">
    <property type="entry name" value="DNA-binding pseudobarrel domain"/>
    <property type="match status" value="1"/>
</dbReference>
<comment type="subcellular location">
    <subcellularLocation>
        <location evidence="1">Nucleus</location>
    </subcellularLocation>
</comment>
<dbReference type="SUPFAM" id="SSF101936">
    <property type="entry name" value="DNA-binding pseudobarrel domain"/>
    <property type="match status" value="1"/>
</dbReference>
<evidence type="ECO:0000256" key="3">
    <source>
        <dbReference type="ARBA" id="ARBA00023125"/>
    </source>
</evidence>
<evidence type="ECO:0000256" key="5">
    <source>
        <dbReference type="ARBA" id="ARBA00023242"/>
    </source>
</evidence>
<accession>A0A3L6SXZ4</accession>
<proteinExistence type="predicted"/>
<reference evidence="7" key="1">
    <citation type="journal article" date="2019" name="Nat. Commun.">
        <title>The genome of broomcorn millet.</title>
        <authorList>
            <person name="Zou C."/>
            <person name="Miki D."/>
            <person name="Li D."/>
            <person name="Tang Q."/>
            <person name="Xiao L."/>
            <person name="Rajput S."/>
            <person name="Deng P."/>
            <person name="Jia W."/>
            <person name="Huang R."/>
            <person name="Zhang M."/>
            <person name="Sun Y."/>
            <person name="Hu J."/>
            <person name="Fu X."/>
            <person name="Schnable P.S."/>
            <person name="Li F."/>
            <person name="Zhang H."/>
            <person name="Feng B."/>
            <person name="Zhu X."/>
            <person name="Liu R."/>
            <person name="Schnable J.C."/>
            <person name="Zhu J.-K."/>
            <person name="Zhang H."/>
        </authorList>
    </citation>
    <scope>NUCLEOTIDE SEQUENCE [LARGE SCALE GENOMIC DNA]</scope>
</reference>
<evidence type="ECO:0000256" key="4">
    <source>
        <dbReference type="ARBA" id="ARBA00023163"/>
    </source>
</evidence>
<evidence type="ECO:0000313" key="6">
    <source>
        <dbReference type="EMBL" id="RLN29187.1"/>
    </source>
</evidence>
<dbReference type="Proteomes" id="UP000275267">
    <property type="component" value="Unassembled WGS sequence"/>
</dbReference>
<evidence type="ECO:0000313" key="7">
    <source>
        <dbReference type="Proteomes" id="UP000275267"/>
    </source>
</evidence>
<keyword evidence="5" id="KW-0539">Nucleus</keyword>
<gene>
    <name evidence="6" type="ORF">C2845_PM05G33860</name>
</gene>
<dbReference type="AlphaFoldDB" id="A0A3L6SXZ4"/>
<organism evidence="6 7">
    <name type="scientific">Panicum miliaceum</name>
    <name type="common">Proso millet</name>
    <name type="synonym">Broomcorn millet</name>
    <dbReference type="NCBI Taxonomy" id="4540"/>
    <lineage>
        <taxon>Eukaryota</taxon>
        <taxon>Viridiplantae</taxon>
        <taxon>Streptophyta</taxon>
        <taxon>Embryophyta</taxon>
        <taxon>Tracheophyta</taxon>
        <taxon>Spermatophyta</taxon>
        <taxon>Magnoliopsida</taxon>
        <taxon>Liliopsida</taxon>
        <taxon>Poales</taxon>
        <taxon>Poaceae</taxon>
        <taxon>PACMAD clade</taxon>
        <taxon>Panicoideae</taxon>
        <taxon>Panicodae</taxon>
        <taxon>Paniceae</taxon>
        <taxon>Panicinae</taxon>
        <taxon>Panicum</taxon>
        <taxon>Panicum sect. Panicum</taxon>
    </lineage>
</organism>
<dbReference type="GO" id="GO:0005634">
    <property type="term" value="C:nucleus"/>
    <property type="evidence" value="ECO:0007669"/>
    <property type="project" value="UniProtKB-SubCell"/>
</dbReference>
<keyword evidence="4" id="KW-0804">Transcription</keyword>
<dbReference type="GO" id="GO:0003677">
    <property type="term" value="F:DNA binding"/>
    <property type="evidence" value="ECO:0007669"/>
    <property type="project" value="UniProtKB-KW"/>
</dbReference>
<evidence type="ECO:0000256" key="1">
    <source>
        <dbReference type="ARBA" id="ARBA00004123"/>
    </source>
</evidence>
<keyword evidence="3" id="KW-0238">DNA-binding</keyword>
<evidence type="ECO:0000256" key="2">
    <source>
        <dbReference type="ARBA" id="ARBA00023015"/>
    </source>
</evidence>
<protein>
    <submittedName>
        <fullName evidence="6">Uncharacterized protein</fullName>
    </submittedName>
</protein>
<sequence length="199" mass="22373">MPTRQDLWFFLLYCQHFLAPRLGLGSKMGEININIFFGNNLTSSEVNFSARVKCFMLLKGWTNFVKNNCIEEGNKYAFTFEEETEGGPLSIRVHTLNGVLGSDYDREQPQRPHGSRKGTISLGHIVAVKITASMHIPYLPFARLVADCCPSGYHVKRNKLLSLHEAAVKHLASLYESVDQLASHVVRPYIGDSTMLTPE</sequence>